<dbReference type="InParanoid" id="A0A0C9ZRB6"/>
<reference evidence="1 2" key="1">
    <citation type="submission" date="2014-04" db="EMBL/GenBank/DDBJ databases">
        <authorList>
            <consortium name="DOE Joint Genome Institute"/>
            <person name="Kuo A."/>
            <person name="Ruytinx J."/>
            <person name="Rineau F."/>
            <person name="Colpaert J."/>
            <person name="Kohler A."/>
            <person name="Nagy L.G."/>
            <person name="Floudas D."/>
            <person name="Copeland A."/>
            <person name="Barry K.W."/>
            <person name="Cichocki N."/>
            <person name="Veneault-Fourrey C."/>
            <person name="LaButti K."/>
            <person name="Lindquist E.A."/>
            <person name="Lipzen A."/>
            <person name="Lundell T."/>
            <person name="Morin E."/>
            <person name="Murat C."/>
            <person name="Sun H."/>
            <person name="Tunlid A."/>
            <person name="Henrissat B."/>
            <person name="Grigoriev I.V."/>
            <person name="Hibbett D.S."/>
            <person name="Martin F."/>
            <person name="Nordberg H.P."/>
            <person name="Cantor M.N."/>
            <person name="Hua S.X."/>
        </authorList>
    </citation>
    <scope>NUCLEOTIDE SEQUENCE [LARGE SCALE GENOMIC DNA]</scope>
    <source>
        <strain evidence="1 2">UH-Slu-Lm8-n1</strain>
    </source>
</reference>
<dbReference type="PANTHER" id="PTHR33064:SF37">
    <property type="entry name" value="RIBONUCLEASE H"/>
    <property type="match status" value="1"/>
</dbReference>
<dbReference type="AlphaFoldDB" id="A0A0C9ZRB6"/>
<keyword evidence="2" id="KW-1185">Reference proteome</keyword>
<sequence length="85" mass="9238">FVDDGGCAADSFEEMMNKLERIFQRCCECSISLSPTKCCLFMTETTFAGATVGPQGVQPDLAKLTAVVNWQQPPDALNLESFLGL</sequence>
<dbReference type="Proteomes" id="UP000054485">
    <property type="component" value="Unassembled WGS sequence"/>
</dbReference>
<dbReference type="InterPro" id="IPR043502">
    <property type="entry name" value="DNA/RNA_pol_sf"/>
</dbReference>
<dbReference type="InterPro" id="IPR043128">
    <property type="entry name" value="Rev_trsase/Diguanyl_cyclase"/>
</dbReference>
<dbReference type="HOGENOM" id="CLU_2518702_0_0_1"/>
<evidence type="ECO:0008006" key="3">
    <source>
        <dbReference type="Google" id="ProtNLM"/>
    </source>
</evidence>
<evidence type="ECO:0000313" key="2">
    <source>
        <dbReference type="Proteomes" id="UP000054485"/>
    </source>
</evidence>
<proteinExistence type="predicted"/>
<dbReference type="EMBL" id="KN836574">
    <property type="protein sequence ID" value="KIK31866.1"/>
    <property type="molecule type" value="Genomic_DNA"/>
</dbReference>
<gene>
    <name evidence="1" type="ORF">CY34DRAFT_36333</name>
</gene>
<protein>
    <recommendedName>
        <fullName evidence="3">Reverse transcriptase domain-containing protein</fullName>
    </recommendedName>
</protein>
<name>A0A0C9ZRB6_9AGAM</name>
<reference evidence="2" key="2">
    <citation type="submission" date="2015-01" db="EMBL/GenBank/DDBJ databases">
        <title>Evolutionary Origins and Diversification of the Mycorrhizal Mutualists.</title>
        <authorList>
            <consortium name="DOE Joint Genome Institute"/>
            <consortium name="Mycorrhizal Genomics Consortium"/>
            <person name="Kohler A."/>
            <person name="Kuo A."/>
            <person name="Nagy L.G."/>
            <person name="Floudas D."/>
            <person name="Copeland A."/>
            <person name="Barry K.W."/>
            <person name="Cichocki N."/>
            <person name="Veneault-Fourrey C."/>
            <person name="LaButti K."/>
            <person name="Lindquist E.A."/>
            <person name="Lipzen A."/>
            <person name="Lundell T."/>
            <person name="Morin E."/>
            <person name="Murat C."/>
            <person name="Riley R."/>
            <person name="Ohm R."/>
            <person name="Sun H."/>
            <person name="Tunlid A."/>
            <person name="Henrissat B."/>
            <person name="Grigoriev I.V."/>
            <person name="Hibbett D.S."/>
            <person name="Martin F."/>
        </authorList>
    </citation>
    <scope>NUCLEOTIDE SEQUENCE [LARGE SCALE GENOMIC DNA]</scope>
    <source>
        <strain evidence="2">UH-Slu-Lm8-n1</strain>
    </source>
</reference>
<accession>A0A0C9ZRB6</accession>
<evidence type="ECO:0000313" key="1">
    <source>
        <dbReference type="EMBL" id="KIK31866.1"/>
    </source>
</evidence>
<dbReference type="PANTHER" id="PTHR33064">
    <property type="entry name" value="POL PROTEIN"/>
    <property type="match status" value="1"/>
</dbReference>
<feature type="non-terminal residue" evidence="1">
    <location>
        <position position="85"/>
    </location>
</feature>
<organism evidence="1 2">
    <name type="scientific">Suillus luteus UH-Slu-Lm8-n1</name>
    <dbReference type="NCBI Taxonomy" id="930992"/>
    <lineage>
        <taxon>Eukaryota</taxon>
        <taxon>Fungi</taxon>
        <taxon>Dikarya</taxon>
        <taxon>Basidiomycota</taxon>
        <taxon>Agaricomycotina</taxon>
        <taxon>Agaricomycetes</taxon>
        <taxon>Agaricomycetidae</taxon>
        <taxon>Boletales</taxon>
        <taxon>Suillineae</taxon>
        <taxon>Suillaceae</taxon>
        <taxon>Suillus</taxon>
    </lineage>
</organism>
<dbReference type="SUPFAM" id="SSF56672">
    <property type="entry name" value="DNA/RNA polymerases"/>
    <property type="match status" value="1"/>
</dbReference>
<feature type="non-terminal residue" evidence="1">
    <location>
        <position position="1"/>
    </location>
</feature>
<dbReference type="Gene3D" id="3.30.70.270">
    <property type="match status" value="1"/>
</dbReference>
<dbReference type="STRING" id="930992.A0A0C9ZRB6"/>
<dbReference type="InterPro" id="IPR051320">
    <property type="entry name" value="Viral_Replic_Matur_Polypro"/>
</dbReference>
<dbReference type="OrthoDB" id="2790219at2759"/>